<protein>
    <submittedName>
        <fullName evidence="2">MaoC family dehydratase N-terminal domain-containing protein</fullName>
    </submittedName>
</protein>
<dbReference type="InterPro" id="IPR039569">
    <property type="entry name" value="FAS1-like_DH_region"/>
</dbReference>
<dbReference type="Gene3D" id="3.10.129.10">
    <property type="entry name" value="Hotdog Thioesterase"/>
    <property type="match status" value="1"/>
</dbReference>
<accession>A0ABU6PQZ2</accession>
<evidence type="ECO:0000259" key="1">
    <source>
        <dbReference type="Pfam" id="PF13452"/>
    </source>
</evidence>
<name>A0ABU6PQZ2_9BACL</name>
<evidence type="ECO:0000313" key="3">
    <source>
        <dbReference type="Proteomes" id="UP001343257"/>
    </source>
</evidence>
<reference evidence="2 3" key="1">
    <citation type="submission" date="2023-03" db="EMBL/GenBank/DDBJ databases">
        <title>Bacillus Genome Sequencing.</title>
        <authorList>
            <person name="Dunlap C."/>
        </authorList>
    </citation>
    <scope>NUCLEOTIDE SEQUENCE [LARGE SCALE GENOMIC DNA]</scope>
    <source>
        <strain evidence="2 3">NRS-52</strain>
    </source>
</reference>
<dbReference type="InterPro" id="IPR029069">
    <property type="entry name" value="HotDog_dom_sf"/>
</dbReference>
<proteinExistence type="predicted"/>
<dbReference type="Proteomes" id="UP001343257">
    <property type="component" value="Unassembled WGS sequence"/>
</dbReference>
<dbReference type="Pfam" id="PF13452">
    <property type="entry name" value="FAS1_DH_region"/>
    <property type="match status" value="1"/>
</dbReference>
<comment type="caution">
    <text evidence="2">The sequence shown here is derived from an EMBL/GenBank/DDBJ whole genome shotgun (WGS) entry which is preliminary data.</text>
</comment>
<dbReference type="SUPFAM" id="SSF54637">
    <property type="entry name" value="Thioesterase/thiol ester dehydrase-isomerase"/>
    <property type="match status" value="1"/>
</dbReference>
<dbReference type="RefSeq" id="WP_328276885.1">
    <property type="nucleotide sequence ID" value="NZ_JARTLD010000022.1"/>
</dbReference>
<evidence type="ECO:0000313" key="2">
    <source>
        <dbReference type="EMBL" id="MED5017290.1"/>
    </source>
</evidence>
<gene>
    <name evidence="2" type="ORF">P9847_08200</name>
</gene>
<organism evidence="2 3">
    <name type="scientific">Paenibacillus chibensis</name>
    <dbReference type="NCBI Taxonomy" id="59846"/>
    <lineage>
        <taxon>Bacteria</taxon>
        <taxon>Bacillati</taxon>
        <taxon>Bacillota</taxon>
        <taxon>Bacilli</taxon>
        <taxon>Bacillales</taxon>
        <taxon>Paenibacillaceae</taxon>
        <taxon>Paenibacillus</taxon>
    </lineage>
</organism>
<feature type="domain" description="FAS1-like dehydratase" evidence="1">
    <location>
        <begin position="21"/>
        <end position="99"/>
    </location>
</feature>
<dbReference type="EMBL" id="JARTLD010000022">
    <property type="protein sequence ID" value="MED5017290.1"/>
    <property type="molecule type" value="Genomic_DNA"/>
</dbReference>
<keyword evidence="3" id="KW-1185">Reference proteome</keyword>
<sequence length="111" mass="12207">MEYARSIEAPVQMANGVPVAPATMPVLFWQAFDIPWLNLTEPLIHGTQRFSYEAPITAGMTLECELSLTKVEKKTGHQGELTLYTHTLVCTCEGEPIVTAETVLLSVGERS</sequence>